<organism evidence="1 2">
    <name type="scientific">Massilia polaris</name>
    <dbReference type="NCBI Taxonomy" id="2728846"/>
    <lineage>
        <taxon>Bacteria</taxon>
        <taxon>Pseudomonadati</taxon>
        <taxon>Pseudomonadota</taxon>
        <taxon>Betaproteobacteria</taxon>
        <taxon>Burkholderiales</taxon>
        <taxon>Oxalobacteraceae</taxon>
        <taxon>Telluria group</taxon>
        <taxon>Massilia</taxon>
    </lineage>
</organism>
<dbReference type="RefSeq" id="WP_169467009.1">
    <property type="nucleotide sequence ID" value="NZ_JABBGG010000007.1"/>
</dbReference>
<name>A0A848HQ34_9BURK</name>
<keyword evidence="2" id="KW-1185">Reference proteome</keyword>
<gene>
    <name evidence="1" type="ORF">HHL21_14430</name>
</gene>
<dbReference type="Proteomes" id="UP000583752">
    <property type="component" value="Unassembled WGS sequence"/>
</dbReference>
<dbReference type="AlphaFoldDB" id="A0A848HQ34"/>
<proteinExistence type="predicted"/>
<sequence>MENFERWKAAYIAMDERRKWENLIIAEGAAADHPAETKPPLLLVANSGGAHDAGHSLSRTHDRSTPILVRAVSKS</sequence>
<accession>A0A848HQ34</accession>
<reference evidence="1 2" key="1">
    <citation type="submission" date="2020-04" db="EMBL/GenBank/DDBJ databases">
        <title>Massilia sp. RP-1-19 isolated from soil.</title>
        <authorList>
            <person name="Dahal R.H."/>
        </authorList>
    </citation>
    <scope>NUCLEOTIDE SEQUENCE [LARGE SCALE GENOMIC DNA]</scope>
    <source>
        <strain evidence="1 2">RP-1-19</strain>
    </source>
</reference>
<evidence type="ECO:0000313" key="1">
    <source>
        <dbReference type="EMBL" id="NML62250.1"/>
    </source>
</evidence>
<dbReference type="EMBL" id="JABBGG010000007">
    <property type="protein sequence ID" value="NML62250.1"/>
    <property type="molecule type" value="Genomic_DNA"/>
</dbReference>
<protein>
    <submittedName>
        <fullName evidence="1">Uncharacterized protein</fullName>
    </submittedName>
</protein>
<evidence type="ECO:0000313" key="2">
    <source>
        <dbReference type="Proteomes" id="UP000583752"/>
    </source>
</evidence>
<comment type="caution">
    <text evidence="1">The sequence shown here is derived from an EMBL/GenBank/DDBJ whole genome shotgun (WGS) entry which is preliminary data.</text>
</comment>